<keyword evidence="3" id="KW-1185">Reference proteome</keyword>
<organism evidence="2 3">
    <name type="scientific">Brevundimonas viscosa</name>
    <dbReference type="NCBI Taxonomy" id="871741"/>
    <lineage>
        <taxon>Bacteria</taxon>
        <taxon>Pseudomonadati</taxon>
        <taxon>Pseudomonadota</taxon>
        <taxon>Alphaproteobacteria</taxon>
        <taxon>Caulobacterales</taxon>
        <taxon>Caulobacteraceae</taxon>
        <taxon>Brevundimonas</taxon>
    </lineage>
</organism>
<sequence>MDSGRRSLDLSFRPGPFAGPLIAQMGLAGPGPRLAFRRLAEDARSRGAAVTLVVNGETEAPGDEAWPADWRQLDLRLRRSPAVVNTEDDAANDAETGAWAIRFTGLVLALVPVERLDETTPSNPEGLPEGASVRMEVNRYERSRINRANCLALHGTRCKACDLDLGERYGEIGDGFIHVHHVVPVSKLGTGYVVDPLTDLVPLCPNCHAIAHRTDPPASVASLQTMMAVGGRRGRAVQAPPNSN</sequence>
<evidence type="ECO:0000259" key="1">
    <source>
        <dbReference type="Pfam" id="PF01844"/>
    </source>
</evidence>
<dbReference type="EMBL" id="FOZV01000009">
    <property type="protein sequence ID" value="SFS86225.1"/>
    <property type="molecule type" value="Genomic_DNA"/>
</dbReference>
<dbReference type="Pfam" id="PF01844">
    <property type="entry name" value="HNH"/>
    <property type="match status" value="1"/>
</dbReference>
<name>A0A1I6TAJ7_9CAUL</name>
<gene>
    <name evidence="2" type="ORF">SAMN05192570_3071</name>
</gene>
<dbReference type="GO" id="GO:0004519">
    <property type="term" value="F:endonuclease activity"/>
    <property type="evidence" value="ECO:0007669"/>
    <property type="project" value="InterPro"/>
</dbReference>
<evidence type="ECO:0000313" key="3">
    <source>
        <dbReference type="Proteomes" id="UP000198788"/>
    </source>
</evidence>
<accession>A0A1I6TAJ7</accession>
<dbReference type="GO" id="GO:0008270">
    <property type="term" value="F:zinc ion binding"/>
    <property type="evidence" value="ECO:0007669"/>
    <property type="project" value="InterPro"/>
</dbReference>
<dbReference type="CDD" id="cd00085">
    <property type="entry name" value="HNHc"/>
    <property type="match status" value="1"/>
</dbReference>
<dbReference type="GO" id="GO:0003676">
    <property type="term" value="F:nucleic acid binding"/>
    <property type="evidence" value="ECO:0007669"/>
    <property type="project" value="InterPro"/>
</dbReference>
<reference evidence="3" key="1">
    <citation type="submission" date="2016-10" db="EMBL/GenBank/DDBJ databases">
        <authorList>
            <person name="Varghese N."/>
            <person name="Submissions S."/>
        </authorList>
    </citation>
    <scope>NUCLEOTIDE SEQUENCE [LARGE SCALE GENOMIC DNA]</scope>
    <source>
        <strain evidence="3">CGMCC 1.10683</strain>
    </source>
</reference>
<protein>
    <submittedName>
        <fullName evidence="2">5-methylcytosine-specific restriction enzyme A</fullName>
    </submittedName>
</protein>
<dbReference type="Gene3D" id="1.10.30.50">
    <property type="match status" value="1"/>
</dbReference>
<feature type="domain" description="HNH" evidence="1">
    <location>
        <begin position="175"/>
        <end position="213"/>
    </location>
</feature>
<dbReference type="InterPro" id="IPR002711">
    <property type="entry name" value="HNH"/>
</dbReference>
<proteinExistence type="predicted"/>
<dbReference type="Proteomes" id="UP000198788">
    <property type="component" value="Unassembled WGS sequence"/>
</dbReference>
<dbReference type="AlphaFoldDB" id="A0A1I6TAJ7"/>
<evidence type="ECO:0000313" key="2">
    <source>
        <dbReference type="EMBL" id="SFS86225.1"/>
    </source>
</evidence>
<dbReference type="InterPro" id="IPR003615">
    <property type="entry name" value="HNH_nuc"/>
</dbReference>